<gene>
    <name evidence="1" type="ORF">SBRCBS47491_009032</name>
</gene>
<sequence length="247" mass="27588">MTVKGFLSRVVPQGTFFLSLFQSSFTFPVSKDLLTSATFNHVNPRHHTVATDCVSQTVSSRAVKGLSDEQILALFTSGFFGGFVFRAESWALNLLGARFLPARYTTFRPTPEALKVHRVSGISNKSLLPVGSLLFNSFLLVDKHTKAASEKMCENSHEKQNETPSSYVDYCFGSDEARFAGCHRFRVTRLPPAGDNTGNEGQVRIDLEHFRCNPQENKPSWAEKIPMLHFVYAKMLFANGMQALLAR</sequence>
<dbReference type="EMBL" id="CAWUHC010000131">
    <property type="protein sequence ID" value="CAK7234685.1"/>
    <property type="molecule type" value="Genomic_DNA"/>
</dbReference>
<organism evidence="1 2">
    <name type="scientific">Sporothrix bragantina</name>
    <dbReference type="NCBI Taxonomy" id="671064"/>
    <lineage>
        <taxon>Eukaryota</taxon>
        <taxon>Fungi</taxon>
        <taxon>Dikarya</taxon>
        <taxon>Ascomycota</taxon>
        <taxon>Pezizomycotina</taxon>
        <taxon>Sordariomycetes</taxon>
        <taxon>Sordariomycetidae</taxon>
        <taxon>Ophiostomatales</taxon>
        <taxon>Ophiostomataceae</taxon>
        <taxon>Sporothrix</taxon>
    </lineage>
</organism>
<reference evidence="1 2" key="1">
    <citation type="submission" date="2024-01" db="EMBL/GenBank/DDBJ databases">
        <authorList>
            <person name="Allen C."/>
            <person name="Tagirdzhanova G."/>
        </authorList>
    </citation>
    <scope>NUCLEOTIDE SEQUENCE [LARGE SCALE GENOMIC DNA]</scope>
</reference>
<protein>
    <submittedName>
        <fullName evidence="1">Uncharacterized protein</fullName>
    </submittedName>
</protein>
<proteinExistence type="predicted"/>
<dbReference type="Proteomes" id="UP001642406">
    <property type="component" value="Unassembled WGS sequence"/>
</dbReference>
<evidence type="ECO:0000313" key="2">
    <source>
        <dbReference type="Proteomes" id="UP001642406"/>
    </source>
</evidence>
<accession>A0ABP0CRG2</accession>
<keyword evidence="2" id="KW-1185">Reference proteome</keyword>
<name>A0ABP0CRG2_9PEZI</name>
<evidence type="ECO:0000313" key="1">
    <source>
        <dbReference type="EMBL" id="CAK7234685.1"/>
    </source>
</evidence>
<comment type="caution">
    <text evidence="1">The sequence shown here is derived from an EMBL/GenBank/DDBJ whole genome shotgun (WGS) entry which is preliminary data.</text>
</comment>